<evidence type="ECO:0000256" key="1">
    <source>
        <dbReference type="ARBA" id="ARBA00023015"/>
    </source>
</evidence>
<keyword evidence="2" id="KW-0238">DNA-binding</keyword>
<evidence type="ECO:0000313" key="6">
    <source>
        <dbReference type="Proteomes" id="UP001589700"/>
    </source>
</evidence>
<dbReference type="InterPro" id="IPR018060">
    <property type="entry name" value="HTH_AraC"/>
</dbReference>
<feature type="domain" description="HTH araC/xylS-type" evidence="4">
    <location>
        <begin position="251"/>
        <end position="349"/>
    </location>
</feature>
<dbReference type="EMBL" id="JBHMDY010000006">
    <property type="protein sequence ID" value="MFB9260530.1"/>
    <property type="molecule type" value="Genomic_DNA"/>
</dbReference>
<dbReference type="PANTHER" id="PTHR47894">
    <property type="entry name" value="HTH-TYPE TRANSCRIPTIONAL REGULATOR GADX"/>
    <property type="match status" value="1"/>
</dbReference>
<keyword evidence="1" id="KW-0805">Transcription regulation</keyword>
<dbReference type="Proteomes" id="UP001589700">
    <property type="component" value="Unassembled WGS sequence"/>
</dbReference>
<evidence type="ECO:0000256" key="2">
    <source>
        <dbReference type="ARBA" id="ARBA00023125"/>
    </source>
</evidence>
<dbReference type="RefSeq" id="WP_338403478.1">
    <property type="nucleotide sequence ID" value="NZ_JAALDM010000028.1"/>
</dbReference>
<dbReference type="SUPFAM" id="SSF46689">
    <property type="entry name" value="Homeodomain-like"/>
    <property type="match status" value="1"/>
</dbReference>
<gene>
    <name evidence="5" type="ORF">ACFFVD_12015</name>
</gene>
<evidence type="ECO:0000256" key="3">
    <source>
        <dbReference type="ARBA" id="ARBA00023163"/>
    </source>
</evidence>
<dbReference type="PROSITE" id="PS01124">
    <property type="entry name" value="HTH_ARAC_FAMILY_2"/>
    <property type="match status" value="1"/>
</dbReference>
<comment type="caution">
    <text evidence="5">The sequence shown here is derived from an EMBL/GenBank/DDBJ whole genome shotgun (WGS) entry which is preliminary data.</text>
</comment>
<dbReference type="InterPro" id="IPR009057">
    <property type="entry name" value="Homeodomain-like_sf"/>
</dbReference>
<reference evidence="5 6" key="1">
    <citation type="submission" date="2024-09" db="EMBL/GenBank/DDBJ databases">
        <authorList>
            <person name="Sun Q."/>
            <person name="Mori K."/>
        </authorList>
    </citation>
    <scope>NUCLEOTIDE SEQUENCE [LARGE SCALE GENOMIC DNA]</scope>
    <source>
        <strain evidence="5 6">CCM 7659</strain>
    </source>
</reference>
<dbReference type="Gene3D" id="1.10.10.60">
    <property type="entry name" value="Homeodomain-like"/>
    <property type="match status" value="1"/>
</dbReference>
<evidence type="ECO:0000313" key="5">
    <source>
        <dbReference type="EMBL" id="MFB9260530.1"/>
    </source>
</evidence>
<dbReference type="Pfam" id="PF12625">
    <property type="entry name" value="Arabinose_bd"/>
    <property type="match status" value="1"/>
</dbReference>
<sequence length="362" mass="39425">MRQQVEILRHDAQGFVMAYIRSAGLRGVRQVVTDLGGDPDDLASRCALPVAALDSDELLVEDLAIALLLETAAAELNCPDLGLRVAGLQDLDMLGPVAVAVKNTRTATQALEMTSKYLFFHSRSIEITVVEDPRGDDDVLGVRFGYRDAGQVIPPQSVDLVLLFLHHSMQSLLGNDYGLLSVELPNPPSVSTRRYEELFSAPVNASTPGAVLRVPSALLHHPVSGGDQTLQQLALRYLDQHVPPDRRGVVDHVRAVLHQSLETGTSSLTDVAGMLAVSPRTLQRELAKEGETFASIRDEVRRETALRLLTSTEIPLYQIASALGLGDATTFSQYARRWWGMTARQIRQAGQVSHAGQATRAQ</sequence>
<accession>A0ABV5JUG0</accession>
<dbReference type="InterPro" id="IPR032687">
    <property type="entry name" value="AraC-type_N"/>
</dbReference>
<protein>
    <submittedName>
        <fullName evidence="5">AraC family transcriptional regulator ligand-binding domain-containing protein</fullName>
    </submittedName>
</protein>
<name>A0ABV5JUG0_9ACTN</name>
<keyword evidence="3" id="KW-0804">Transcription</keyword>
<organism evidence="5 6">
    <name type="scientific">Dietzia aerolata</name>
    <dbReference type="NCBI Taxonomy" id="595984"/>
    <lineage>
        <taxon>Bacteria</taxon>
        <taxon>Bacillati</taxon>
        <taxon>Actinomycetota</taxon>
        <taxon>Actinomycetes</taxon>
        <taxon>Mycobacteriales</taxon>
        <taxon>Dietziaceae</taxon>
        <taxon>Dietzia</taxon>
    </lineage>
</organism>
<keyword evidence="6" id="KW-1185">Reference proteome</keyword>
<dbReference type="PANTHER" id="PTHR47894:SF4">
    <property type="entry name" value="HTH-TYPE TRANSCRIPTIONAL REGULATOR GADX"/>
    <property type="match status" value="1"/>
</dbReference>
<proteinExistence type="predicted"/>
<dbReference type="SMART" id="SM00342">
    <property type="entry name" value="HTH_ARAC"/>
    <property type="match status" value="1"/>
</dbReference>
<evidence type="ECO:0000259" key="4">
    <source>
        <dbReference type="PROSITE" id="PS01124"/>
    </source>
</evidence>
<dbReference type="Pfam" id="PF12833">
    <property type="entry name" value="HTH_18"/>
    <property type="match status" value="1"/>
</dbReference>